<dbReference type="RefSeq" id="WP_049718766.1">
    <property type="nucleotide sequence ID" value="NZ_LFXA01000017.1"/>
</dbReference>
<evidence type="ECO:0000313" key="3">
    <source>
        <dbReference type="Proteomes" id="UP000037288"/>
    </source>
</evidence>
<dbReference type="PATRIC" id="fig|1678637.3.peg.5669"/>
<keyword evidence="3" id="KW-1185">Reference proteome</keyword>
<dbReference type="SUPFAM" id="SSF56300">
    <property type="entry name" value="Metallo-dependent phosphatases"/>
    <property type="match status" value="1"/>
</dbReference>
<organism evidence="2 3">
    <name type="scientific">Streptomyces caatingaensis</name>
    <dbReference type="NCBI Taxonomy" id="1678637"/>
    <lineage>
        <taxon>Bacteria</taxon>
        <taxon>Bacillati</taxon>
        <taxon>Actinomycetota</taxon>
        <taxon>Actinomycetes</taxon>
        <taxon>Kitasatosporales</taxon>
        <taxon>Streptomycetaceae</taxon>
        <taxon>Streptomyces</taxon>
    </lineage>
</organism>
<evidence type="ECO:0000256" key="1">
    <source>
        <dbReference type="RuleBase" id="RU362119"/>
    </source>
</evidence>
<dbReference type="STRING" id="1678637.AC230_26530"/>
<dbReference type="GO" id="GO:0000166">
    <property type="term" value="F:nucleotide binding"/>
    <property type="evidence" value="ECO:0007669"/>
    <property type="project" value="UniProtKB-KW"/>
</dbReference>
<dbReference type="EMBL" id="LFXA01000017">
    <property type="protein sequence ID" value="KNB50231.1"/>
    <property type="molecule type" value="Genomic_DNA"/>
</dbReference>
<reference evidence="3" key="1">
    <citation type="submission" date="2015-07" db="EMBL/GenBank/DDBJ databases">
        <title>Draft genome sequence of Streptomyces sp. CMAA 1322, a bacterium isolated from Caatinga biome, from dry forest semiarid of Brazil.</title>
        <authorList>
            <person name="Santos S.N."/>
            <person name="Gacesa R."/>
            <person name="Taketani R.G."/>
            <person name="Long P.F."/>
            <person name="Melo I.S."/>
        </authorList>
    </citation>
    <scope>NUCLEOTIDE SEQUENCE [LARGE SCALE GENOMIC DNA]</scope>
    <source>
        <strain evidence="3">CMAA 1322</strain>
    </source>
</reference>
<dbReference type="Gene3D" id="3.60.21.10">
    <property type="match status" value="1"/>
</dbReference>
<gene>
    <name evidence="2" type="ORF">AC230_26530</name>
</gene>
<dbReference type="PRINTS" id="PR01607">
    <property type="entry name" value="APYRASEFAMLY"/>
</dbReference>
<sequence>MTGTRVLERIVATTDFHSAIDQATGMLDHLNQVRSTSLIADCGDFFEGSGYFRLGGGTIERTLLAGLYDVIAPGNHGWPHHFEPEPHSLTVCANAVDEATGRHLFDRLRIFRIGGRRVAVTAVIGLDAFGDIPARQRQGHRATDPVRALREVLLAHHHETDAWMLLSHSGFEADLALAAECPFLDIIFAGHCHSDHYAPEPVGDTLVVKGGELGVGYALAEPVGAGWAAHTCTFPTRHATWPKALAAAAQQAASLREKLNAPLGFTAESYRGTVPDRHHVLTEVAARLRSGLGADAVILNDTVLRPQKLGMVLTFGDLLAIEPFSNQLVHARIPDTHRGDAASLVAYLSERVGPLVTAPDPLPAGLTGVLTTGFLAENFLGGRTHQAGISLGQAVRHVLTSHDPVSEGRHPR</sequence>
<dbReference type="PANTHER" id="PTHR11575:SF24">
    <property type="entry name" value="5'-NUCLEOTIDASE"/>
    <property type="match status" value="1"/>
</dbReference>
<dbReference type="InterPro" id="IPR006179">
    <property type="entry name" value="5_nucleotidase/apyrase"/>
</dbReference>
<accession>A0A0K9XAW9</accession>
<dbReference type="PANTHER" id="PTHR11575">
    <property type="entry name" value="5'-NUCLEOTIDASE-RELATED"/>
    <property type="match status" value="1"/>
</dbReference>
<proteinExistence type="inferred from homology"/>
<comment type="similarity">
    <text evidence="1">Belongs to the 5'-nucleotidase family.</text>
</comment>
<dbReference type="AlphaFoldDB" id="A0A0K9XAW9"/>
<keyword evidence="1" id="KW-0547">Nucleotide-binding</keyword>
<name>A0A0K9XAW9_9ACTN</name>
<dbReference type="OrthoDB" id="9803927at2"/>
<keyword evidence="1" id="KW-0378">Hydrolase</keyword>
<comment type="caution">
    <text evidence="2">The sequence shown here is derived from an EMBL/GenBank/DDBJ whole genome shotgun (WGS) entry which is preliminary data.</text>
</comment>
<dbReference type="Proteomes" id="UP000037288">
    <property type="component" value="Unassembled WGS sequence"/>
</dbReference>
<evidence type="ECO:0000313" key="2">
    <source>
        <dbReference type="EMBL" id="KNB50231.1"/>
    </source>
</evidence>
<dbReference type="GO" id="GO:0009166">
    <property type="term" value="P:nucleotide catabolic process"/>
    <property type="evidence" value="ECO:0007669"/>
    <property type="project" value="InterPro"/>
</dbReference>
<dbReference type="InterPro" id="IPR029052">
    <property type="entry name" value="Metallo-depent_PP-like"/>
</dbReference>
<protein>
    <submittedName>
        <fullName evidence="2">Phosphatase</fullName>
    </submittedName>
</protein>
<dbReference type="GO" id="GO:0016787">
    <property type="term" value="F:hydrolase activity"/>
    <property type="evidence" value="ECO:0007669"/>
    <property type="project" value="UniProtKB-KW"/>
</dbReference>